<dbReference type="InterPro" id="IPR004323">
    <property type="entry name" value="Ion_tolerance_CutA"/>
</dbReference>
<sequence length="102" mass="11847">MNLFYVTFPNKKSAEKICEKLIQQKIIGCANMFPMRSMSVWKKKFVNIKEYAALLKTPASEKTVQKAIKKIHPYKLPCILKISVKANKPYLKWIQQNVNQSS</sequence>
<comment type="caution">
    <text evidence="2">The sequence shown here is derived from an EMBL/GenBank/DDBJ whole genome shotgun (WGS) entry which is preliminary data.</text>
</comment>
<dbReference type="Gene3D" id="3.30.70.120">
    <property type="match status" value="1"/>
</dbReference>
<dbReference type="GO" id="GO:0005507">
    <property type="term" value="F:copper ion binding"/>
    <property type="evidence" value="ECO:0007669"/>
    <property type="project" value="TreeGrafter"/>
</dbReference>
<dbReference type="SUPFAM" id="SSF54913">
    <property type="entry name" value="GlnB-like"/>
    <property type="match status" value="1"/>
</dbReference>
<dbReference type="AlphaFoldDB" id="A0A0G1PYF3"/>
<evidence type="ECO:0000313" key="3">
    <source>
        <dbReference type="Proteomes" id="UP000034329"/>
    </source>
</evidence>
<accession>A0A0G1PYF3</accession>
<dbReference type="GO" id="GO:0010038">
    <property type="term" value="P:response to metal ion"/>
    <property type="evidence" value="ECO:0007669"/>
    <property type="project" value="InterPro"/>
</dbReference>
<dbReference type="Pfam" id="PF03091">
    <property type="entry name" value="CutA1"/>
    <property type="match status" value="1"/>
</dbReference>
<name>A0A0G1PYF3_9BACT</name>
<comment type="similarity">
    <text evidence="1">Belongs to the CutA family.</text>
</comment>
<proteinExistence type="inferred from homology"/>
<organism evidence="2 3">
    <name type="scientific">Candidatus Woesebacteria bacterium GW2011_GWB1_45_5</name>
    <dbReference type="NCBI Taxonomy" id="1618581"/>
    <lineage>
        <taxon>Bacteria</taxon>
        <taxon>Candidatus Woeseibacteriota</taxon>
    </lineage>
</organism>
<dbReference type="PANTHER" id="PTHR23419">
    <property type="entry name" value="DIVALENT CATION TOLERANCE CUTA-RELATED"/>
    <property type="match status" value="1"/>
</dbReference>
<protein>
    <submittedName>
        <fullName evidence="2">Periplasmic divalent cation tolerance protein</fullName>
    </submittedName>
</protein>
<evidence type="ECO:0000256" key="1">
    <source>
        <dbReference type="ARBA" id="ARBA00010169"/>
    </source>
</evidence>
<gene>
    <name evidence="2" type="ORF">UX13_C0011G0019</name>
</gene>
<dbReference type="PANTHER" id="PTHR23419:SF8">
    <property type="entry name" value="FI09726P"/>
    <property type="match status" value="1"/>
</dbReference>
<dbReference type="InterPro" id="IPR015867">
    <property type="entry name" value="N-reg_PII/ATP_PRibTrfase_C"/>
</dbReference>
<dbReference type="Proteomes" id="UP000034329">
    <property type="component" value="Unassembled WGS sequence"/>
</dbReference>
<dbReference type="EMBL" id="LCLA01000011">
    <property type="protein sequence ID" value="KKU10478.1"/>
    <property type="molecule type" value="Genomic_DNA"/>
</dbReference>
<dbReference type="InterPro" id="IPR011322">
    <property type="entry name" value="N-reg_PII-like_a/b"/>
</dbReference>
<reference evidence="2 3" key="1">
    <citation type="journal article" date="2015" name="Nature">
        <title>rRNA introns, odd ribosomes, and small enigmatic genomes across a large radiation of phyla.</title>
        <authorList>
            <person name="Brown C.T."/>
            <person name="Hug L.A."/>
            <person name="Thomas B.C."/>
            <person name="Sharon I."/>
            <person name="Castelle C.J."/>
            <person name="Singh A."/>
            <person name="Wilkins M.J."/>
            <person name="Williams K.H."/>
            <person name="Banfield J.F."/>
        </authorList>
    </citation>
    <scope>NUCLEOTIDE SEQUENCE [LARGE SCALE GENOMIC DNA]</scope>
</reference>
<evidence type="ECO:0000313" key="2">
    <source>
        <dbReference type="EMBL" id="KKU10478.1"/>
    </source>
</evidence>